<organism evidence="1 2">
    <name type="scientific">Chlamydomonas reinhardtii</name>
    <name type="common">Chlamydomonas smithii</name>
    <dbReference type="NCBI Taxonomy" id="3055"/>
    <lineage>
        <taxon>Eukaryota</taxon>
        <taxon>Viridiplantae</taxon>
        <taxon>Chlorophyta</taxon>
        <taxon>core chlorophytes</taxon>
        <taxon>Chlorophyceae</taxon>
        <taxon>CS clade</taxon>
        <taxon>Chlamydomonadales</taxon>
        <taxon>Chlamydomonadaceae</taxon>
        <taxon>Chlamydomonas</taxon>
    </lineage>
</organism>
<dbReference type="Proteomes" id="UP000006906">
    <property type="component" value="Chromosome 16"/>
</dbReference>
<protein>
    <submittedName>
        <fullName evidence="1">Uncharacterized protein</fullName>
    </submittedName>
</protein>
<evidence type="ECO:0000313" key="2">
    <source>
        <dbReference type="Proteomes" id="UP000006906"/>
    </source>
</evidence>
<sequence length="132" mass="14445">MSLRTYSHQLAALDAKAVKAWLQDASWKGRANKNNPRFYADVPADDSGPFAAIRKAIIDAINKAERKKRQKGKKVGRCARWVLDEASLTGAQQGQRAMHPSNVVAMSKDVAMHAVGEEGQQSCGLRALELIT</sequence>
<dbReference type="Gramene" id="PNW72114">
    <property type="protein sequence ID" value="PNW72114"/>
    <property type="gene ID" value="CHLRE_16g682001v5"/>
</dbReference>
<name>A0A2K3CV16_CHLRE</name>
<gene>
    <name evidence="1" type="ORF">CHLRE_16g682001v5</name>
</gene>
<proteinExistence type="predicted"/>
<dbReference type="KEGG" id="cre:CHLRE_16g682001v5"/>
<dbReference type="GeneID" id="66056717"/>
<dbReference type="RefSeq" id="XP_042915997.1">
    <property type="nucleotide sequence ID" value="XM_043071449.1"/>
</dbReference>
<keyword evidence="2" id="KW-1185">Reference proteome</keyword>
<dbReference type="AlphaFoldDB" id="A0A2K3CV16"/>
<reference evidence="1 2" key="1">
    <citation type="journal article" date="2007" name="Science">
        <title>The Chlamydomonas genome reveals the evolution of key animal and plant functions.</title>
        <authorList>
            <person name="Merchant S.S."/>
            <person name="Prochnik S.E."/>
            <person name="Vallon O."/>
            <person name="Harris E.H."/>
            <person name="Karpowicz S.J."/>
            <person name="Witman G.B."/>
            <person name="Terry A."/>
            <person name="Salamov A."/>
            <person name="Fritz-Laylin L.K."/>
            <person name="Marechal-Drouard L."/>
            <person name="Marshall W.F."/>
            <person name="Qu L.H."/>
            <person name="Nelson D.R."/>
            <person name="Sanderfoot A.A."/>
            <person name="Spalding M.H."/>
            <person name="Kapitonov V.V."/>
            <person name="Ren Q."/>
            <person name="Ferris P."/>
            <person name="Lindquist E."/>
            <person name="Shapiro H."/>
            <person name="Lucas S.M."/>
            <person name="Grimwood J."/>
            <person name="Schmutz J."/>
            <person name="Cardol P."/>
            <person name="Cerutti H."/>
            <person name="Chanfreau G."/>
            <person name="Chen C.L."/>
            <person name="Cognat V."/>
            <person name="Croft M.T."/>
            <person name="Dent R."/>
            <person name="Dutcher S."/>
            <person name="Fernandez E."/>
            <person name="Fukuzawa H."/>
            <person name="Gonzalez-Ballester D."/>
            <person name="Gonzalez-Halphen D."/>
            <person name="Hallmann A."/>
            <person name="Hanikenne M."/>
            <person name="Hippler M."/>
            <person name="Inwood W."/>
            <person name="Jabbari K."/>
            <person name="Kalanon M."/>
            <person name="Kuras R."/>
            <person name="Lefebvre P.A."/>
            <person name="Lemaire S.D."/>
            <person name="Lobanov A.V."/>
            <person name="Lohr M."/>
            <person name="Manuell A."/>
            <person name="Meier I."/>
            <person name="Mets L."/>
            <person name="Mittag M."/>
            <person name="Mittelmeier T."/>
            <person name="Moroney J.V."/>
            <person name="Moseley J."/>
            <person name="Napoli C."/>
            <person name="Nedelcu A.M."/>
            <person name="Niyogi K."/>
            <person name="Novoselov S.V."/>
            <person name="Paulsen I.T."/>
            <person name="Pazour G."/>
            <person name="Purton S."/>
            <person name="Ral J.P."/>
            <person name="Riano-Pachon D.M."/>
            <person name="Riekhof W."/>
            <person name="Rymarquis L."/>
            <person name="Schroda M."/>
            <person name="Stern D."/>
            <person name="Umen J."/>
            <person name="Willows R."/>
            <person name="Wilson N."/>
            <person name="Zimmer S.L."/>
            <person name="Allmer J."/>
            <person name="Balk J."/>
            <person name="Bisova K."/>
            <person name="Chen C.J."/>
            <person name="Elias M."/>
            <person name="Gendler K."/>
            <person name="Hauser C."/>
            <person name="Lamb M.R."/>
            <person name="Ledford H."/>
            <person name="Long J.C."/>
            <person name="Minagawa J."/>
            <person name="Page M.D."/>
            <person name="Pan J."/>
            <person name="Pootakham W."/>
            <person name="Roje S."/>
            <person name="Rose A."/>
            <person name="Stahlberg E."/>
            <person name="Terauchi A.M."/>
            <person name="Yang P."/>
            <person name="Ball S."/>
            <person name="Bowler C."/>
            <person name="Dieckmann C.L."/>
            <person name="Gladyshev V.N."/>
            <person name="Green P."/>
            <person name="Jorgensen R."/>
            <person name="Mayfield S."/>
            <person name="Mueller-Roeber B."/>
            <person name="Rajamani S."/>
            <person name="Sayre R.T."/>
            <person name="Brokstein P."/>
            <person name="Dubchak I."/>
            <person name="Goodstein D."/>
            <person name="Hornick L."/>
            <person name="Huang Y.W."/>
            <person name="Jhaveri J."/>
            <person name="Luo Y."/>
            <person name="Martinez D."/>
            <person name="Ngau W.C."/>
            <person name="Otillar B."/>
            <person name="Poliakov A."/>
            <person name="Porter A."/>
            <person name="Szajkowski L."/>
            <person name="Werner G."/>
            <person name="Zhou K."/>
            <person name="Grigoriev I.V."/>
            <person name="Rokhsar D.S."/>
            <person name="Grossman A.R."/>
        </authorList>
    </citation>
    <scope>NUCLEOTIDE SEQUENCE [LARGE SCALE GENOMIC DNA]</scope>
    <source>
        <strain evidence="2">CC-503</strain>
    </source>
</reference>
<dbReference type="EMBL" id="CM008977">
    <property type="protein sequence ID" value="PNW72114.1"/>
    <property type="molecule type" value="Genomic_DNA"/>
</dbReference>
<accession>A0A2K3CV16</accession>
<dbReference type="InParanoid" id="A0A2K3CV16"/>
<evidence type="ECO:0000313" key="1">
    <source>
        <dbReference type="EMBL" id="PNW72114.1"/>
    </source>
</evidence>